<feature type="region of interest" description="Disordered" evidence="5">
    <location>
        <begin position="1532"/>
        <end position="1569"/>
    </location>
</feature>
<feature type="region of interest" description="Disordered" evidence="5">
    <location>
        <begin position="2192"/>
        <end position="2278"/>
    </location>
</feature>
<feature type="compositionally biased region" description="Basic and acidic residues" evidence="5">
    <location>
        <begin position="1362"/>
        <end position="1378"/>
    </location>
</feature>
<dbReference type="Gene3D" id="1.20.58.60">
    <property type="match status" value="3"/>
</dbReference>
<evidence type="ECO:0000313" key="8">
    <source>
        <dbReference type="RefSeq" id="XP_031435582.1"/>
    </source>
</evidence>
<evidence type="ECO:0000256" key="2">
    <source>
        <dbReference type="ARBA" id="ARBA00022553"/>
    </source>
</evidence>
<evidence type="ECO:0000313" key="6">
    <source>
        <dbReference type="Proteomes" id="UP000515152"/>
    </source>
</evidence>
<evidence type="ECO:0000313" key="7">
    <source>
        <dbReference type="RefSeq" id="XP_012682341.2"/>
    </source>
</evidence>
<feature type="region of interest" description="Disordered" evidence="5">
    <location>
        <begin position="281"/>
        <end position="333"/>
    </location>
</feature>
<feature type="region of interest" description="Disordered" evidence="5">
    <location>
        <begin position="1962"/>
        <end position="1986"/>
    </location>
</feature>
<dbReference type="GeneTree" id="ENSGT00810000125473"/>
<dbReference type="CTD" id="9472"/>
<feature type="region of interest" description="Disordered" evidence="5">
    <location>
        <begin position="1276"/>
        <end position="1302"/>
    </location>
</feature>
<evidence type="ECO:0000256" key="1">
    <source>
        <dbReference type="ARBA" id="ARBA00004308"/>
    </source>
</evidence>
<feature type="compositionally biased region" description="Basic residues" evidence="5">
    <location>
        <begin position="2203"/>
        <end position="2212"/>
    </location>
</feature>
<dbReference type="CDD" id="cd00176">
    <property type="entry name" value="SPEC"/>
    <property type="match status" value="1"/>
</dbReference>
<feature type="compositionally biased region" description="Polar residues" evidence="5">
    <location>
        <begin position="1410"/>
        <end position="1419"/>
    </location>
</feature>
<sequence length="2278" mass="251584">MNVAVSPMASEAASPMITSVTPTLEPSPREEEPSPAETSSSNGAAEMHAAQVSYPGRSRYQKPPPLHTGADWKVVLHLPEIETWLRATTDRVRDLTHYVHQDSQNKHVDVHLVQLKDICEDISDHVEQIHALLETEFSLKLLSYSVNIIVDIRSVQLLWHQLRVSVLVLKERLLQGLQDSNGNYTRQTDILQAFSQDHDETRLDALTEEDDSGQLTIKCSRDYFSLDCGITAYELSDYSPSEDAEGHGRGSEPRSLYPELERDLPELLQSVDLLTIAAKQLSSSKQSLSGETSTEQPSTSTEGQNASSRKPPVTGDSTSAPTMQCGNPQGESALSKRHLQGSFSNKVSPTQPSLPKRAMFLEGDADANMQRSTLPNTLQFQADLSRSTPSLLDPPDRSKFWLDLDSVYPGNARHSYESLNAMNKRNLLASRESTYQRPPVPGAAHIPLQRSSSEAGQGGPKLDHTASTSPPKDQVPQTGQYTHSDSDSPLPVSPDINPSDFEHCEDLSSSSPEVPPLSTKASLLIVSRTGTRISREDPSPNEEHWYGSDEFLALPSQLRKTEMLAMKLESLAKVLPQRLTQEPIQDVDDWELTEANQDWEGCSSSSSPQPPLISILAYKKPFLGRLSPTSSSDIAPSLDESIESGPLSDLLSEDELGWGASEARRRGTFATSSPAPKLEAQCKPVIQQLLEDIQHQDNYQDIWGKIEGFVSKLDEFICWLTEALETTENWTPPKAEAESLKLYLETHLSFKMSVDSHSSLKERVLEEGRQLLEVISSHKSGLRDMLQMIAHQWQELQRQVRRQHGWMLRALDLLKAQVLARETSQGWQPRPPSPKGEVLKSHMEAQKDILEQMTLKLKNQRFCPAAKGTRELAQMSKNNSSVQEFESEYQELWDWLMDMESIVTDSHDLMMSEEQQQHLYKGNSVEMAMWLPKKTQLLGWAESLQRSGTELPPDFEQRLIVLKNKWDQLERTLGERVGNGGGSPDPRALLSPGTKGMLGQLEGKIKELKRWLRDTELFIFNLCLRQDEELQQAHTQLQQFKSLCMEVRGRRRGMASVLRLCQRLLEEPDQARGGSGSDPDAERDGLQLLAVNLERRWEAIVMQTLQWQTRLQRELGREQVPGNLLEPSLMDLRCPAEDSWEWDEMDMTIVNVESREDCVDKQNPACELALGSLGEILDSPEPRPGVTQRRTTLGGLETNPVSSSSSRPCGTYQVYSVHNVELYQQPPFPSTKTSPAKARGKQQPLLKSLSKDSSFSSVESLPDILGGLLGVKQALGKESARRSESESGIVSEGDTETTANSDICLHYQGDGSRVSIMLSPADRGGGSPEVDRVSDEDIDRILERANKCAEYECEEAMMLGKEQKVRASRKKREESGEGRRRHRRDPVDILLNGHGYTPDLDRERRGDSGTCDNDASSSDGKPRRELTHLSQGSSLESLYTAGELFPSSKDGLHRSTSLESWLAPCKSPEDAGSQCSLRDLSLGGSGEPPAAAGELSRRTLELLKRLENIQTPLAQQMTRSISDITLQSSSLRLASRGPRSSGAASSSVNESSAASMTELSGTEDSSVASEDMAVLRNRLAPPNSNASFRKHCHRNRHQGVLQGGAGAAPMVGGDDVDANISMVVNVSCTSACTDDDEDDSDLLSSSTLTLTEEELGIKDDDDSSVTSEEEDYNEGAFTLGLEYMKNEFQNWDKAGRSQARNERNEADLEDELQCGTAPQDVPSLNRAPVTANNERHFLNRSTLKLLETHSNAKNEGMRQQDVETNRKAATRNYISQFVDDMENGNVDNSHLKGKDEDDELLREEGSLFTKKGESFKDCYALNPAGGQSRGMVTAISPSSCELLSLQTKESSLESQLKGEIPCHSSSRPSPAISPMEDCVGSPHGMLGTLHGNNCLQQQQQQQHFCYLNNIRDAQREDIPSPDPPCCVHPIFPSAGDSEKGENVHDFVMEIIDLTSALKSKELQPDATAGEQERSSSPTSPSAMASQIRDKVLEHSHRGLQLRKGDFYSYLSLSSHDSDCGEVSVCVEDKSTTPVLSRTPDIICDEEPLFEACTEEVYLGPPLCYSMSVTKRPRRRNTTDSRLPIPVPHQARLPPPSPPLPYDEYQKAHGISPGSAAASQPEDYNEAPYLNPLPCETPIDTVECFADTKMLESNISPVMTKIRVSCSSTNPLKAEGGLCINPKINCPAIRRADRDEKGPASHWMKQKNVRKGRSSLQEAKANHKQSPRSACSSGVVGVCKPAQGGAARASDSSSGLRTGTTRPQVRRQSGSLVAPVTKP</sequence>
<feature type="compositionally biased region" description="Polar residues" evidence="5">
    <location>
        <begin position="2255"/>
        <end position="2270"/>
    </location>
</feature>
<dbReference type="RefSeq" id="XP_031435583.1">
    <property type="nucleotide sequence ID" value="XM_031579723.2"/>
</dbReference>
<keyword evidence="6" id="KW-1185">Reference proteome</keyword>
<evidence type="ECO:0000256" key="5">
    <source>
        <dbReference type="SAM" id="MobiDB-lite"/>
    </source>
</evidence>
<feature type="region of interest" description="Disordered" evidence="5">
    <location>
        <begin position="1362"/>
        <end position="1432"/>
    </location>
</feature>
<dbReference type="RefSeq" id="XP_012682341.2">
    <property type="nucleotide sequence ID" value="XM_012826887.3"/>
</dbReference>
<dbReference type="SMART" id="SM00150">
    <property type="entry name" value="SPEC"/>
    <property type="match status" value="3"/>
</dbReference>
<feature type="region of interest" description="Disordered" evidence="5">
    <location>
        <begin position="974"/>
        <end position="994"/>
    </location>
</feature>
<evidence type="ECO:0000256" key="4">
    <source>
        <dbReference type="ARBA" id="ARBA00023136"/>
    </source>
</evidence>
<dbReference type="RefSeq" id="XP_031435582.1">
    <property type="nucleotide sequence ID" value="XM_031579722.1"/>
</dbReference>
<feature type="compositionally biased region" description="Low complexity" evidence="5">
    <location>
        <begin position="1532"/>
        <end position="1555"/>
    </location>
</feature>
<feature type="compositionally biased region" description="Polar residues" evidence="5">
    <location>
        <begin position="315"/>
        <end position="332"/>
    </location>
</feature>
<reference evidence="7 8" key="1">
    <citation type="submission" date="2025-04" db="UniProtKB">
        <authorList>
            <consortium name="RefSeq"/>
        </authorList>
    </citation>
    <scope>IDENTIFICATION</scope>
</reference>
<keyword evidence="2" id="KW-0597">Phosphoprotein</keyword>
<feature type="compositionally biased region" description="Polar residues" evidence="5">
    <location>
        <begin position="465"/>
        <end position="483"/>
    </location>
</feature>
<dbReference type="Proteomes" id="UP000515152">
    <property type="component" value="Chromosome 14"/>
</dbReference>
<organism evidence="6 9">
    <name type="scientific">Clupea harengus</name>
    <name type="common">Atlantic herring</name>
    <dbReference type="NCBI Taxonomy" id="7950"/>
    <lineage>
        <taxon>Eukaryota</taxon>
        <taxon>Metazoa</taxon>
        <taxon>Chordata</taxon>
        <taxon>Craniata</taxon>
        <taxon>Vertebrata</taxon>
        <taxon>Euteleostomi</taxon>
        <taxon>Actinopterygii</taxon>
        <taxon>Neopterygii</taxon>
        <taxon>Teleostei</taxon>
        <taxon>Clupei</taxon>
        <taxon>Clupeiformes</taxon>
        <taxon>Clupeoidei</taxon>
        <taxon>Clupeidae</taxon>
        <taxon>Clupea</taxon>
    </lineage>
</organism>
<dbReference type="PANTHER" id="PTHR14514">
    <property type="entry name" value="PKA ANCHORING PROTEIN"/>
    <property type="match status" value="1"/>
</dbReference>
<feature type="region of interest" description="Disordered" evidence="5">
    <location>
        <begin position="1"/>
        <end position="49"/>
    </location>
</feature>
<feature type="compositionally biased region" description="Low complexity" evidence="5">
    <location>
        <begin position="2241"/>
        <end position="2254"/>
    </location>
</feature>
<feature type="region of interest" description="Disordered" evidence="5">
    <location>
        <begin position="435"/>
        <end position="520"/>
    </location>
</feature>
<keyword evidence="4" id="KW-0472">Membrane</keyword>
<feature type="compositionally biased region" description="Low complexity" evidence="5">
    <location>
        <begin position="1974"/>
        <end position="1985"/>
    </location>
</feature>
<dbReference type="GeneID" id="105899672"/>
<feature type="region of interest" description="Disordered" evidence="5">
    <location>
        <begin position="2069"/>
        <end position="2097"/>
    </location>
</feature>
<dbReference type="KEGG" id="char:105899672"/>
<protein>
    <submittedName>
        <fullName evidence="7 8">A-kinase anchor protein 6 isoform X1</fullName>
    </submittedName>
</protein>
<feature type="region of interest" description="Disordered" evidence="5">
    <location>
        <begin position="1653"/>
        <end position="1672"/>
    </location>
</feature>
<proteinExistence type="predicted"/>
<dbReference type="OrthoDB" id="10041151at2759"/>
<feature type="region of interest" description="Disordered" evidence="5">
    <location>
        <begin position="1472"/>
        <end position="1494"/>
    </location>
</feature>
<evidence type="ECO:0000313" key="9">
    <source>
        <dbReference type="RefSeq" id="XP_031435583.1"/>
    </source>
</evidence>
<feature type="region of interest" description="Disordered" evidence="5">
    <location>
        <begin position="1226"/>
        <end position="1249"/>
    </location>
</feature>
<dbReference type="PANTHER" id="PTHR14514:SF2">
    <property type="entry name" value="A-KINASE ANCHOR PROTEIN 6"/>
    <property type="match status" value="1"/>
</dbReference>
<dbReference type="InterPro" id="IPR018159">
    <property type="entry name" value="Spectrin/alpha-actinin"/>
</dbReference>
<name>A0A6P8G819_CLUHA</name>
<feature type="compositionally biased region" description="Low complexity" evidence="5">
    <location>
        <begin position="507"/>
        <end position="518"/>
    </location>
</feature>
<dbReference type="SUPFAM" id="SSF46966">
    <property type="entry name" value="Spectrin repeat"/>
    <property type="match status" value="3"/>
</dbReference>
<feature type="compositionally biased region" description="Polar residues" evidence="5">
    <location>
        <begin position="1199"/>
        <end position="1208"/>
    </location>
</feature>
<gene>
    <name evidence="7 8 9" type="primary">akap6</name>
</gene>
<keyword evidence="3" id="KW-0677">Repeat</keyword>
<accession>A0A6P8G819</accession>
<feature type="compositionally biased region" description="Low complexity" evidence="5">
    <location>
        <begin position="281"/>
        <end position="304"/>
    </location>
</feature>
<feature type="compositionally biased region" description="Polar residues" evidence="5">
    <location>
        <begin position="1557"/>
        <end position="1568"/>
    </location>
</feature>
<evidence type="ECO:0000256" key="3">
    <source>
        <dbReference type="ARBA" id="ARBA00022737"/>
    </source>
</evidence>
<feature type="region of interest" description="Disordered" evidence="5">
    <location>
        <begin position="1177"/>
        <end position="1208"/>
    </location>
</feature>
<comment type="subcellular location">
    <subcellularLocation>
        <location evidence="1">Endomembrane system</location>
    </subcellularLocation>
</comment>